<dbReference type="EMBL" id="CP151767">
    <property type="protein sequence ID" value="WZU66878.1"/>
    <property type="molecule type" value="Genomic_DNA"/>
</dbReference>
<organism evidence="2 3">
    <name type="scientific">Yoonia rhodophyticola</name>
    <dbReference type="NCBI Taxonomy" id="3137370"/>
    <lineage>
        <taxon>Bacteria</taxon>
        <taxon>Pseudomonadati</taxon>
        <taxon>Pseudomonadota</taxon>
        <taxon>Alphaproteobacteria</taxon>
        <taxon>Rhodobacterales</taxon>
        <taxon>Paracoccaceae</taxon>
        <taxon>Yoonia</taxon>
    </lineage>
</organism>
<dbReference type="KEGG" id="yrh:AABB31_18085"/>
<sequence>MGILILMLFCAFAGFALLVWLTRRGSAGLALTVVSILGGVLAILIYAAGRPFGIDPVGAMTAAMLCVLPALMGGIAGGLLGRILRKRDDQRRDA</sequence>
<reference evidence="2 3" key="2">
    <citation type="submission" date="2024-08" db="EMBL/GenBank/DDBJ databases">
        <title>Phylogenomic analyses of a clade within the roseobacter group suggest taxonomic reassignments of species of the genera Aestuariivita, Citreicella, Loktanella, Nautella, Pelagibaca, Ruegeria, Thalassobius, Thiobacimonas and Tropicibacter, and the proposal o.</title>
        <authorList>
            <person name="Jeon C.O."/>
        </authorList>
    </citation>
    <scope>NUCLEOTIDE SEQUENCE [LARGE SCALE GENOMIC DNA]</scope>
    <source>
        <strain evidence="2 3">SS1-5</strain>
    </source>
</reference>
<accession>A0AAN0MBZ5</accession>
<evidence type="ECO:0000313" key="3">
    <source>
        <dbReference type="Proteomes" id="UP001470809"/>
    </source>
</evidence>
<dbReference type="GO" id="GO:0016874">
    <property type="term" value="F:ligase activity"/>
    <property type="evidence" value="ECO:0007669"/>
    <property type="project" value="UniProtKB-KW"/>
</dbReference>
<keyword evidence="1" id="KW-0472">Membrane</keyword>
<dbReference type="RefSeq" id="WP_342076198.1">
    <property type="nucleotide sequence ID" value="NZ_CP151767.2"/>
</dbReference>
<proteinExistence type="predicted"/>
<gene>
    <name evidence="2" type="ORF">AABB31_18085</name>
</gene>
<evidence type="ECO:0000313" key="2">
    <source>
        <dbReference type="EMBL" id="WZU66878.1"/>
    </source>
</evidence>
<reference evidence="3" key="1">
    <citation type="submission" date="2024-04" db="EMBL/GenBank/DDBJ databases">
        <title>Phylogenomic analyses of a clade within the roseobacter group suggest taxonomic reassignments of species of the genera Aestuariivita, Citreicella, Loktanella, Nautella, Pelagibaca, Ruegeria, Thalassobius, Thiobacimonas and Tropicibacter, and the proposal o.</title>
        <authorList>
            <person name="Jeon C.O."/>
        </authorList>
    </citation>
    <scope>NUCLEOTIDE SEQUENCE [LARGE SCALE GENOMIC DNA]</scope>
    <source>
        <strain evidence="3">SS1-5</strain>
    </source>
</reference>
<evidence type="ECO:0000256" key="1">
    <source>
        <dbReference type="SAM" id="Phobius"/>
    </source>
</evidence>
<dbReference type="AlphaFoldDB" id="A0AAN0MBZ5"/>
<protein>
    <submittedName>
        <fullName evidence="2">UDP-N-acetylmuramate--alanine ligase</fullName>
    </submittedName>
</protein>
<keyword evidence="2" id="KW-0436">Ligase</keyword>
<keyword evidence="1" id="KW-0812">Transmembrane</keyword>
<keyword evidence="3" id="KW-1185">Reference proteome</keyword>
<feature type="transmembrane region" description="Helical" evidence="1">
    <location>
        <begin position="60"/>
        <end position="84"/>
    </location>
</feature>
<keyword evidence="1" id="KW-1133">Transmembrane helix</keyword>
<feature type="transmembrane region" description="Helical" evidence="1">
    <location>
        <begin position="6"/>
        <end position="22"/>
    </location>
</feature>
<dbReference type="Proteomes" id="UP001470809">
    <property type="component" value="Chromosome"/>
</dbReference>
<name>A0AAN0MBZ5_9RHOB</name>
<feature type="transmembrane region" description="Helical" evidence="1">
    <location>
        <begin position="29"/>
        <end position="48"/>
    </location>
</feature>